<dbReference type="InterPro" id="IPR010987">
    <property type="entry name" value="Glutathione-S-Trfase_C-like"/>
</dbReference>
<proteinExistence type="inferred from homology"/>
<dbReference type="PANTHER" id="PTHR44051:SF19">
    <property type="entry name" value="DISULFIDE-BOND OXIDOREDUCTASE YFCG"/>
    <property type="match status" value="1"/>
</dbReference>
<reference evidence="6" key="1">
    <citation type="submission" date="2015-07" db="EMBL/GenBank/DDBJ databases">
        <title>Discovery of a poly(ethylene terephthalate assimilation.</title>
        <authorList>
            <person name="Yoshida S."/>
            <person name="Hiraga K."/>
            <person name="Takehana T."/>
            <person name="Taniguchi I."/>
            <person name="Yamaji H."/>
            <person name="Maeda Y."/>
            <person name="Toyohara K."/>
            <person name="Miyamoto K."/>
            <person name="Kimura Y."/>
            <person name="Oda K."/>
        </authorList>
    </citation>
    <scope>NUCLEOTIDE SEQUENCE [LARGE SCALE GENOMIC DNA]</scope>
    <source>
        <strain evidence="6">NBRC 110686 / TISTR 2288 / 201-F6</strain>
    </source>
</reference>
<evidence type="ECO:0000259" key="3">
    <source>
        <dbReference type="PROSITE" id="PS50404"/>
    </source>
</evidence>
<gene>
    <name evidence="5" type="ORF">ISF6_4117</name>
</gene>
<dbReference type="EMBL" id="BBYR01000064">
    <property type="protein sequence ID" value="GAP37923.1"/>
    <property type="molecule type" value="Genomic_DNA"/>
</dbReference>
<dbReference type="SFLD" id="SFLDS00019">
    <property type="entry name" value="Glutathione_Transferase_(cytos"/>
    <property type="match status" value="1"/>
</dbReference>
<dbReference type="InterPro" id="IPR040079">
    <property type="entry name" value="Glutathione_S-Trfase"/>
</dbReference>
<dbReference type="Pfam" id="PF02798">
    <property type="entry name" value="GST_N"/>
    <property type="match status" value="1"/>
</dbReference>
<organism evidence="5 6">
    <name type="scientific">Piscinibacter sakaiensis</name>
    <name type="common">Ideonella sakaiensis</name>
    <dbReference type="NCBI Taxonomy" id="1547922"/>
    <lineage>
        <taxon>Bacteria</taxon>
        <taxon>Pseudomonadati</taxon>
        <taxon>Pseudomonadota</taxon>
        <taxon>Betaproteobacteria</taxon>
        <taxon>Burkholderiales</taxon>
        <taxon>Sphaerotilaceae</taxon>
        <taxon>Piscinibacter</taxon>
    </lineage>
</organism>
<dbReference type="AlphaFoldDB" id="A0A0K8P5D3"/>
<evidence type="ECO:0000259" key="4">
    <source>
        <dbReference type="PROSITE" id="PS50405"/>
    </source>
</evidence>
<feature type="domain" description="GST C-terminal" evidence="4">
    <location>
        <begin position="90"/>
        <end position="214"/>
    </location>
</feature>
<evidence type="ECO:0000313" key="5">
    <source>
        <dbReference type="EMBL" id="GAP37923.1"/>
    </source>
</evidence>
<comment type="caution">
    <text evidence="5">The sequence shown here is derived from an EMBL/GenBank/DDBJ whole genome shotgun (WGS) entry which is preliminary data.</text>
</comment>
<dbReference type="RefSeq" id="WP_054021829.1">
    <property type="nucleotide sequence ID" value="NZ_BBYR01000064.1"/>
</dbReference>
<dbReference type="OrthoDB" id="81087at2"/>
<dbReference type="Gene3D" id="3.40.30.10">
    <property type="entry name" value="Glutaredoxin"/>
    <property type="match status" value="1"/>
</dbReference>
<dbReference type="PROSITE" id="PS50404">
    <property type="entry name" value="GST_NTER"/>
    <property type="match status" value="1"/>
</dbReference>
<feature type="region of interest" description="Disordered" evidence="2">
    <location>
        <begin position="211"/>
        <end position="237"/>
    </location>
</feature>
<evidence type="ECO:0000313" key="6">
    <source>
        <dbReference type="Proteomes" id="UP000037660"/>
    </source>
</evidence>
<dbReference type="EC" id="2.5.1.18" evidence="5"/>
<dbReference type="PROSITE" id="PS50405">
    <property type="entry name" value="GST_CTER"/>
    <property type="match status" value="1"/>
</dbReference>
<dbReference type="SFLD" id="SFLDG01151">
    <property type="entry name" value="Main.2:_Nu-like"/>
    <property type="match status" value="1"/>
</dbReference>
<dbReference type="Gene3D" id="1.20.1050.10">
    <property type="match status" value="1"/>
</dbReference>
<reference evidence="5 6" key="2">
    <citation type="journal article" date="2016" name="Science">
        <title>A bacterium that degrades and assimilates poly(ethylene terephthalate).</title>
        <authorList>
            <person name="Yoshida S."/>
            <person name="Hiraga K."/>
            <person name="Takehana T."/>
            <person name="Taniguchi I."/>
            <person name="Yamaji H."/>
            <person name="Maeda Y."/>
            <person name="Toyohara K."/>
            <person name="Miyamoto K."/>
            <person name="Kimura Y."/>
            <person name="Oda K."/>
        </authorList>
    </citation>
    <scope>NUCLEOTIDE SEQUENCE [LARGE SCALE GENOMIC DNA]</scope>
    <source>
        <strain evidence="6">NBRC 110686 / TISTR 2288 / 201-F6</strain>
    </source>
</reference>
<dbReference type="SUPFAM" id="SSF47616">
    <property type="entry name" value="GST C-terminal domain-like"/>
    <property type="match status" value="1"/>
</dbReference>
<accession>A0A0K8P5D3</accession>
<dbReference type="CDD" id="cd03048">
    <property type="entry name" value="GST_N_Ure2p_like"/>
    <property type="match status" value="1"/>
</dbReference>
<dbReference type="InterPro" id="IPR004046">
    <property type="entry name" value="GST_C"/>
</dbReference>
<dbReference type="InterPro" id="IPR036249">
    <property type="entry name" value="Thioredoxin-like_sf"/>
</dbReference>
<dbReference type="GO" id="GO:0004364">
    <property type="term" value="F:glutathione transferase activity"/>
    <property type="evidence" value="ECO:0007669"/>
    <property type="project" value="UniProtKB-EC"/>
</dbReference>
<name>A0A0K8P5D3_PISS1</name>
<keyword evidence="5" id="KW-0808">Transferase</keyword>
<evidence type="ECO:0000256" key="1">
    <source>
        <dbReference type="RuleBase" id="RU003494"/>
    </source>
</evidence>
<dbReference type="Proteomes" id="UP000037660">
    <property type="component" value="Unassembled WGS sequence"/>
</dbReference>
<dbReference type="PANTHER" id="PTHR44051">
    <property type="entry name" value="GLUTATHIONE S-TRANSFERASE-RELATED"/>
    <property type="match status" value="1"/>
</dbReference>
<feature type="domain" description="GST N-terminal" evidence="3">
    <location>
        <begin position="1"/>
        <end position="87"/>
    </location>
</feature>
<evidence type="ECO:0000256" key="2">
    <source>
        <dbReference type="SAM" id="MobiDB-lite"/>
    </source>
</evidence>
<dbReference type="FunFam" id="3.40.30.10:FF:000046">
    <property type="entry name" value="GSH-dependent disulfide bond oxidoreductase"/>
    <property type="match status" value="1"/>
</dbReference>
<sequence length="237" mass="26224">MLDLHYWPTPNGWKITIMLEECGLPYRVVPVNIGRGEQFDPAFLAIGPNNRIPALVDHAPADGGEPLSVFESGAILQYLAGKAGRLLPEDPRARMAALSWLNWQMGGLGPMLGQHGHFLLYAREKLPYAIERYGNEARRLYGVMDRRLGQTGAYLAGDAYSIADIACFPWIMTHKAQQLTLDDFPHVRAWFARVRARPAVQRGLAVGKEWRTGASPATDEESRKHLFGTRSTTGGAG</sequence>
<dbReference type="InterPro" id="IPR004045">
    <property type="entry name" value="Glutathione_S-Trfase_N"/>
</dbReference>
<dbReference type="Pfam" id="PF00043">
    <property type="entry name" value="GST_C"/>
    <property type="match status" value="1"/>
</dbReference>
<dbReference type="STRING" id="1547922.ISF6_4117"/>
<comment type="similarity">
    <text evidence="1">Belongs to the GST superfamily.</text>
</comment>
<dbReference type="SUPFAM" id="SSF52833">
    <property type="entry name" value="Thioredoxin-like"/>
    <property type="match status" value="1"/>
</dbReference>
<dbReference type="CDD" id="cd10291">
    <property type="entry name" value="GST_C_YfcG_like"/>
    <property type="match status" value="1"/>
</dbReference>
<protein>
    <submittedName>
        <fullName evidence="5">Glutathione S-transferase</fullName>
        <ecNumber evidence="5">2.5.1.18</ecNumber>
    </submittedName>
</protein>
<dbReference type="InterPro" id="IPR036282">
    <property type="entry name" value="Glutathione-S-Trfase_C_sf"/>
</dbReference>
<dbReference type="SFLD" id="SFLDG00358">
    <property type="entry name" value="Main_(cytGST)"/>
    <property type="match status" value="1"/>
</dbReference>
<keyword evidence="6" id="KW-1185">Reference proteome</keyword>